<dbReference type="EMBL" id="LBVU01000003">
    <property type="protein sequence ID" value="KKQ92048.1"/>
    <property type="molecule type" value="Genomic_DNA"/>
</dbReference>
<dbReference type="GO" id="GO:0005737">
    <property type="term" value="C:cytoplasm"/>
    <property type="evidence" value="ECO:0007669"/>
    <property type="project" value="UniProtKB-ARBA"/>
</dbReference>
<evidence type="ECO:0000313" key="6">
    <source>
        <dbReference type="EMBL" id="KKQ92048.1"/>
    </source>
</evidence>
<gene>
    <name evidence="6" type="ORF">UT17_C0003G0071</name>
</gene>
<evidence type="ECO:0000256" key="2">
    <source>
        <dbReference type="ARBA" id="ARBA00022980"/>
    </source>
</evidence>
<evidence type="ECO:0000256" key="1">
    <source>
        <dbReference type="ARBA" id="ARBA00006471"/>
    </source>
</evidence>
<sequence>MKKIKHSITNYSVGDFLIKVKNAAMAKNKKIEVYGNRKIVAIAEALKKLGYLDEVKKDKQALSISLAFKNKKPLLIDLRLVSKPGLRIYLGVDEIASKKGPSTFIISTPKGILSSRESIKTRTGGEVIAEIW</sequence>
<dbReference type="GO" id="GO:0006412">
    <property type="term" value="P:translation"/>
    <property type="evidence" value="ECO:0007669"/>
    <property type="project" value="InterPro"/>
</dbReference>
<dbReference type="Proteomes" id="UP000034774">
    <property type="component" value="Unassembled WGS sequence"/>
</dbReference>
<dbReference type="Gene3D" id="3.30.1370.30">
    <property type="match status" value="1"/>
</dbReference>
<evidence type="ECO:0000256" key="4">
    <source>
        <dbReference type="ARBA" id="ARBA00035258"/>
    </source>
</evidence>
<proteinExistence type="inferred from homology"/>
<comment type="similarity">
    <text evidence="1">Belongs to the universal ribosomal protein uS8 family.</text>
</comment>
<organism evidence="6 7">
    <name type="scientific">Candidatus Woesebacteria bacterium GW2011_GWB1_39_10</name>
    <dbReference type="NCBI Taxonomy" id="1618572"/>
    <lineage>
        <taxon>Bacteria</taxon>
        <taxon>Candidatus Woeseibacteriota</taxon>
    </lineage>
</organism>
<dbReference type="STRING" id="1618572.UT17_C0003G0071"/>
<protein>
    <recommendedName>
        <fullName evidence="4">Small ribosomal subunit protein uS8</fullName>
    </recommendedName>
    <alternativeName>
        <fullName evidence="5">30S ribosomal protein S8</fullName>
    </alternativeName>
</protein>
<evidence type="ECO:0000256" key="3">
    <source>
        <dbReference type="ARBA" id="ARBA00023274"/>
    </source>
</evidence>
<accession>A0A0G0LJE8</accession>
<keyword evidence="3" id="KW-0687">Ribonucleoprotein</keyword>
<dbReference type="GO" id="GO:0005840">
    <property type="term" value="C:ribosome"/>
    <property type="evidence" value="ECO:0007669"/>
    <property type="project" value="UniProtKB-KW"/>
</dbReference>
<name>A0A0G0LJE8_9BACT</name>
<dbReference type="SUPFAM" id="SSF56047">
    <property type="entry name" value="Ribosomal protein S8"/>
    <property type="match status" value="1"/>
</dbReference>
<dbReference type="FunFam" id="3.30.1490.10:FF:000001">
    <property type="entry name" value="30S ribosomal protein S8"/>
    <property type="match status" value="1"/>
</dbReference>
<evidence type="ECO:0000313" key="7">
    <source>
        <dbReference type="Proteomes" id="UP000034774"/>
    </source>
</evidence>
<evidence type="ECO:0000256" key="5">
    <source>
        <dbReference type="ARBA" id="ARBA00035525"/>
    </source>
</evidence>
<dbReference type="InterPro" id="IPR035987">
    <property type="entry name" value="Ribosomal_uS8_sf"/>
</dbReference>
<keyword evidence="2 6" id="KW-0689">Ribosomal protein</keyword>
<reference evidence="6 7" key="1">
    <citation type="journal article" date="2015" name="Nature">
        <title>rRNA introns, odd ribosomes, and small enigmatic genomes across a large radiation of phyla.</title>
        <authorList>
            <person name="Brown C.T."/>
            <person name="Hug L.A."/>
            <person name="Thomas B.C."/>
            <person name="Sharon I."/>
            <person name="Castelle C.J."/>
            <person name="Singh A."/>
            <person name="Wilkins M.J."/>
            <person name="Williams K.H."/>
            <person name="Banfield J.F."/>
        </authorList>
    </citation>
    <scope>NUCLEOTIDE SEQUENCE [LARGE SCALE GENOMIC DNA]</scope>
</reference>
<dbReference type="GO" id="GO:1990904">
    <property type="term" value="C:ribonucleoprotein complex"/>
    <property type="evidence" value="ECO:0007669"/>
    <property type="project" value="UniProtKB-KW"/>
</dbReference>
<dbReference type="GO" id="GO:0003735">
    <property type="term" value="F:structural constituent of ribosome"/>
    <property type="evidence" value="ECO:0007669"/>
    <property type="project" value="InterPro"/>
</dbReference>
<dbReference type="Gene3D" id="3.30.1490.10">
    <property type="match status" value="1"/>
</dbReference>
<dbReference type="Pfam" id="PF00410">
    <property type="entry name" value="Ribosomal_S8"/>
    <property type="match status" value="1"/>
</dbReference>
<dbReference type="AlphaFoldDB" id="A0A0G0LJE8"/>
<dbReference type="InterPro" id="IPR000630">
    <property type="entry name" value="Ribosomal_uS8"/>
</dbReference>
<comment type="caution">
    <text evidence="6">The sequence shown here is derived from an EMBL/GenBank/DDBJ whole genome shotgun (WGS) entry which is preliminary data.</text>
</comment>